<organism evidence="1">
    <name type="scientific">Nothobranchius kuhntae</name>
    <name type="common">Beira killifish</name>
    <dbReference type="NCBI Taxonomy" id="321403"/>
    <lineage>
        <taxon>Eukaryota</taxon>
        <taxon>Metazoa</taxon>
        <taxon>Chordata</taxon>
        <taxon>Craniata</taxon>
        <taxon>Vertebrata</taxon>
        <taxon>Euteleostomi</taxon>
        <taxon>Actinopterygii</taxon>
        <taxon>Neopterygii</taxon>
        <taxon>Teleostei</taxon>
        <taxon>Neoteleostei</taxon>
        <taxon>Acanthomorphata</taxon>
        <taxon>Ovalentaria</taxon>
        <taxon>Atherinomorphae</taxon>
        <taxon>Cyprinodontiformes</taxon>
        <taxon>Nothobranchiidae</taxon>
        <taxon>Nothobranchius</taxon>
    </lineage>
</organism>
<reference evidence="1" key="1">
    <citation type="submission" date="2016-05" db="EMBL/GenBank/DDBJ databases">
        <authorList>
            <person name="Lavstsen T."/>
            <person name="Jespersen J.S."/>
        </authorList>
    </citation>
    <scope>NUCLEOTIDE SEQUENCE</scope>
    <source>
        <tissue evidence="1">Brain</tissue>
    </source>
</reference>
<accession>A0A1A8IZG2</accession>
<dbReference type="AlphaFoldDB" id="A0A1A8IZG2"/>
<sequence length="46" mass="5509">TDRHSCLSPLTMEHEQKYWDHTLNGDFTEFGAQTCRWQHNPVFCLK</sequence>
<gene>
    <name evidence="1" type="primary">Nfu_g_1_008477</name>
</gene>
<feature type="non-terminal residue" evidence="1">
    <location>
        <position position="46"/>
    </location>
</feature>
<protein>
    <submittedName>
        <fullName evidence="1">Uncharacterized protein</fullName>
    </submittedName>
</protein>
<reference evidence="1" key="2">
    <citation type="submission" date="2016-06" db="EMBL/GenBank/DDBJ databases">
        <title>The genome of a short-lived fish provides insights into sex chromosome evolution and the genetic control of aging.</title>
        <authorList>
            <person name="Reichwald K."/>
            <person name="Felder M."/>
            <person name="Petzold A."/>
            <person name="Koch P."/>
            <person name="Groth M."/>
            <person name="Platzer M."/>
        </authorList>
    </citation>
    <scope>NUCLEOTIDE SEQUENCE</scope>
    <source>
        <tissue evidence="1">Brain</tissue>
    </source>
</reference>
<evidence type="ECO:0000313" key="1">
    <source>
        <dbReference type="EMBL" id="SBR02737.1"/>
    </source>
</evidence>
<feature type="non-terminal residue" evidence="1">
    <location>
        <position position="1"/>
    </location>
</feature>
<dbReference type="EMBL" id="HAED01016292">
    <property type="protein sequence ID" value="SBR02737.1"/>
    <property type="molecule type" value="Transcribed_RNA"/>
</dbReference>
<name>A0A1A8IZG2_NOTKU</name>
<proteinExistence type="predicted"/>